<dbReference type="GO" id="GO:0005737">
    <property type="term" value="C:cytoplasm"/>
    <property type="evidence" value="ECO:0007669"/>
    <property type="project" value="UniProtKB-SubCell"/>
</dbReference>
<dbReference type="AlphaFoldDB" id="A0A451D1H9"/>
<feature type="domain" description="RimM N-terminal" evidence="6">
    <location>
        <begin position="15"/>
        <end position="97"/>
    </location>
</feature>
<evidence type="ECO:0000256" key="3">
    <source>
        <dbReference type="ARBA" id="ARBA00022552"/>
    </source>
</evidence>
<gene>
    <name evidence="5 8" type="primary">rimM</name>
    <name evidence="8" type="ORF">ERCICUMA2628_009</name>
</gene>
<evidence type="ECO:0000259" key="7">
    <source>
        <dbReference type="Pfam" id="PF24986"/>
    </source>
</evidence>
<dbReference type="Gene3D" id="2.40.30.60">
    <property type="entry name" value="RimM"/>
    <property type="match status" value="1"/>
</dbReference>
<dbReference type="Proteomes" id="UP000294412">
    <property type="component" value="Chromosome"/>
</dbReference>
<reference evidence="8 9" key="1">
    <citation type="submission" date="2019-02" db="EMBL/GenBank/DDBJ databases">
        <authorList>
            <person name="Manzano-Marin A."/>
            <person name="Manzano-Marin A."/>
        </authorList>
    </citation>
    <scope>NUCLEOTIDE SEQUENCE [LARGE SCALE GENOMIC DNA]</scope>
    <source>
        <strain evidence="8 9">ErCicuneomaculata</strain>
    </source>
</reference>
<dbReference type="InterPro" id="IPR011033">
    <property type="entry name" value="PRC_barrel-like_sf"/>
</dbReference>
<dbReference type="OrthoDB" id="9783509at2"/>
<dbReference type="GO" id="GO:0005840">
    <property type="term" value="C:ribosome"/>
    <property type="evidence" value="ECO:0007669"/>
    <property type="project" value="InterPro"/>
</dbReference>
<organism evidence="8 9">
    <name type="scientific">Candidatus Erwinia haradaeae</name>
    <dbReference type="NCBI Taxonomy" id="1922217"/>
    <lineage>
        <taxon>Bacteria</taxon>
        <taxon>Pseudomonadati</taxon>
        <taxon>Pseudomonadota</taxon>
        <taxon>Gammaproteobacteria</taxon>
        <taxon>Enterobacterales</taxon>
        <taxon>Erwiniaceae</taxon>
        <taxon>Erwinia</taxon>
    </lineage>
</organism>
<dbReference type="InterPro" id="IPR036976">
    <property type="entry name" value="RimM_N_sf"/>
</dbReference>
<dbReference type="EMBL" id="LR217703">
    <property type="protein sequence ID" value="VFP79460.1"/>
    <property type="molecule type" value="Genomic_DNA"/>
</dbReference>
<proteinExistence type="inferred from homology"/>
<evidence type="ECO:0000256" key="4">
    <source>
        <dbReference type="ARBA" id="ARBA00023186"/>
    </source>
</evidence>
<dbReference type="PANTHER" id="PTHR33692:SF1">
    <property type="entry name" value="RIBOSOME MATURATION FACTOR RIMM"/>
    <property type="match status" value="1"/>
</dbReference>
<dbReference type="NCBIfam" id="TIGR02273">
    <property type="entry name" value="16S_RimM"/>
    <property type="match status" value="1"/>
</dbReference>
<keyword evidence="4 5" id="KW-0143">Chaperone</keyword>
<dbReference type="SUPFAM" id="SSF50346">
    <property type="entry name" value="PRC-barrel domain"/>
    <property type="match status" value="1"/>
</dbReference>
<dbReference type="InterPro" id="IPR002676">
    <property type="entry name" value="RimM_N"/>
</dbReference>
<comment type="domain">
    <text evidence="5">The PRC barrel domain binds ribosomal protein uS19.</text>
</comment>
<dbReference type="GO" id="GO:0042274">
    <property type="term" value="P:ribosomal small subunit biogenesis"/>
    <property type="evidence" value="ECO:0007669"/>
    <property type="project" value="UniProtKB-UniRule"/>
</dbReference>
<accession>A0A451D1H9</accession>
<evidence type="ECO:0000313" key="9">
    <source>
        <dbReference type="Proteomes" id="UP000294412"/>
    </source>
</evidence>
<comment type="function">
    <text evidence="5">An accessory protein needed during the final step in the assembly of 30S ribosomal subunit, possibly for assembly of the head region. Essential for efficient processing of 16S rRNA. May be needed both before and after RbfA during the maturation of 16S rRNA. It has affinity for free ribosomal 30S subunits but not for 70S ribosomes.</text>
</comment>
<dbReference type="Pfam" id="PF24986">
    <property type="entry name" value="PRC_RimM"/>
    <property type="match status" value="1"/>
</dbReference>
<keyword evidence="2 5" id="KW-0690">Ribosome biogenesis</keyword>
<dbReference type="RefSeq" id="WP_157993268.1">
    <property type="nucleotide sequence ID" value="NZ_LR217703.1"/>
</dbReference>
<keyword evidence="1 5" id="KW-0963">Cytoplasm</keyword>
<dbReference type="InterPro" id="IPR009000">
    <property type="entry name" value="Transl_B-barrel_sf"/>
</dbReference>
<dbReference type="Pfam" id="PF01782">
    <property type="entry name" value="RimM"/>
    <property type="match status" value="1"/>
</dbReference>
<comment type="subcellular location">
    <subcellularLocation>
        <location evidence="5">Cytoplasm</location>
    </subcellularLocation>
</comment>
<name>A0A451D1H9_9GAMM</name>
<protein>
    <recommendedName>
        <fullName evidence="5">Ribosome maturation factor RimM</fullName>
    </recommendedName>
</protein>
<feature type="domain" description="Ribosome maturation factor RimM PRC barrel" evidence="7">
    <location>
        <begin position="109"/>
        <end position="179"/>
    </location>
</feature>
<dbReference type="GO" id="GO:0006364">
    <property type="term" value="P:rRNA processing"/>
    <property type="evidence" value="ECO:0007669"/>
    <property type="project" value="UniProtKB-UniRule"/>
</dbReference>
<evidence type="ECO:0000313" key="8">
    <source>
        <dbReference type="EMBL" id="VFP79460.1"/>
    </source>
</evidence>
<dbReference type="InterPro" id="IPR011961">
    <property type="entry name" value="RimM"/>
</dbReference>
<comment type="similarity">
    <text evidence="5">Belongs to the RimM family.</text>
</comment>
<dbReference type="PANTHER" id="PTHR33692">
    <property type="entry name" value="RIBOSOME MATURATION FACTOR RIMM"/>
    <property type="match status" value="1"/>
</dbReference>
<dbReference type="Gene3D" id="2.30.30.240">
    <property type="entry name" value="PRC-barrel domain"/>
    <property type="match status" value="1"/>
</dbReference>
<dbReference type="InterPro" id="IPR056792">
    <property type="entry name" value="PRC_RimM"/>
</dbReference>
<sequence length="180" mass="21083">MKVPLTKRFPINPLVIGSMGSSYGTHGWLKIFSSTEDKTNIFNYQPWFVQIFKKWDIIVLENWKYHNNQLIIKIQDIDCPEIVRKQLTNQKIIINASQLPTLEKGEYYWKDLIGCQVINIHHLTLGVVIKIIETGANDVLIVHTNIKVHNKIKNRLIPFVHNKVIKTIDLPERIIYVDWD</sequence>
<dbReference type="SUPFAM" id="SSF50447">
    <property type="entry name" value="Translation proteins"/>
    <property type="match status" value="1"/>
</dbReference>
<dbReference type="GO" id="GO:0043022">
    <property type="term" value="F:ribosome binding"/>
    <property type="evidence" value="ECO:0007669"/>
    <property type="project" value="InterPro"/>
</dbReference>
<evidence type="ECO:0000256" key="2">
    <source>
        <dbReference type="ARBA" id="ARBA00022517"/>
    </source>
</evidence>
<evidence type="ECO:0000256" key="1">
    <source>
        <dbReference type="ARBA" id="ARBA00022490"/>
    </source>
</evidence>
<keyword evidence="3 5" id="KW-0698">rRNA processing</keyword>
<comment type="subunit">
    <text evidence="5">Binds ribosomal protein uS19.</text>
</comment>
<dbReference type="HAMAP" id="MF_00014">
    <property type="entry name" value="Ribosome_mat_RimM"/>
    <property type="match status" value="1"/>
</dbReference>
<evidence type="ECO:0000256" key="5">
    <source>
        <dbReference type="HAMAP-Rule" id="MF_00014"/>
    </source>
</evidence>
<evidence type="ECO:0000259" key="6">
    <source>
        <dbReference type="Pfam" id="PF01782"/>
    </source>
</evidence>